<keyword evidence="10 21" id="KW-0472">Membrane</keyword>
<dbReference type="PROSITE" id="PS00107">
    <property type="entry name" value="PROTEIN_KINASE_ATP"/>
    <property type="match status" value="1"/>
</dbReference>
<dbReference type="AlphaFoldDB" id="A0A8R1DR95"/>
<dbReference type="SMART" id="SM00409">
    <property type="entry name" value="IG"/>
    <property type="match status" value="4"/>
</dbReference>
<dbReference type="SMART" id="SM00408">
    <property type="entry name" value="IGc2"/>
    <property type="match status" value="3"/>
</dbReference>
<dbReference type="EC" id="2.7.10.1" evidence="2"/>
<evidence type="ECO:0000256" key="22">
    <source>
        <dbReference type="SAM" id="SignalP"/>
    </source>
</evidence>
<dbReference type="CDD" id="cd00192">
    <property type="entry name" value="PTKc"/>
    <property type="match status" value="1"/>
</dbReference>
<dbReference type="PIRSF" id="PIRSF000615">
    <property type="entry name" value="TyrPK_CSF1-R"/>
    <property type="match status" value="1"/>
</dbReference>
<protein>
    <recommendedName>
        <fullName evidence="2">receptor protein-tyrosine kinase</fullName>
        <ecNumber evidence="2">2.7.10.1</ecNumber>
    </recommendedName>
</protein>
<evidence type="ECO:0000256" key="15">
    <source>
        <dbReference type="ARBA" id="ARBA00023319"/>
    </source>
</evidence>
<keyword evidence="26" id="KW-1185">Reference proteome</keyword>
<dbReference type="GO" id="GO:0007169">
    <property type="term" value="P:cell surface receptor protein tyrosine kinase signaling pathway"/>
    <property type="evidence" value="ECO:0007669"/>
    <property type="project" value="TreeGrafter"/>
</dbReference>
<evidence type="ECO:0000256" key="5">
    <source>
        <dbReference type="ARBA" id="ARBA00022692"/>
    </source>
</evidence>
<dbReference type="InterPro" id="IPR050122">
    <property type="entry name" value="RTK"/>
</dbReference>
<proteinExistence type="predicted"/>
<dbReference type="PANTHER" id="PTHR24416:SF602">
    <property type="entry name" value="PROTEIN VER-1-RELATED"/>
    <property type="match status" value="1"/>
</dbReference>
<dbReference type="GO" id="GO:0046872">
    <property type="term" value="F:metal ion binding"/>
    <property type="evidence" value="ECO:0007669"/>
    <property type="project" value="UniProtKB-KW"/>
</dbReference>
<dbReference type="Gene3D" id="3.30.200.20">
    <property type="entry name" value="Phosphorylase Kinase, domain 1"/>
    <property type="match status" value="1"/>
</dbReference>
<dbReference type="SMART" id="SM00219">
    <property type="entry name" value="TyrKc"/>
    <property type="match status" value="1"/>
</dbReference>
<dbReference type="InterPro" id="IPR000719">
    <property type="entry name" value="Prot_kinase_dom"/>
</dbReference>
<dbReference type="Proteomes" id="UP000005237">
    <property type="component" value="Unassembled WGS sequence"/>
</dbReference>
<evidence type="ECO:0000256" key="3">
    <source>
        <dbReference type="ARBA" id="ARBA00022475"/>
    </source>
</evidence>
<keyword evidence="8 18" id="KW-0067">ATP-binding</keyword>
<dbReference type="FunFam" id="1.10.510.10:FF:000554">
    <property type="entry name" value="Predicted protein"/>
    <property type="match status" value="1"/>
</dbReference>
<keyword evidence="19" id="KW-0479">Metal-binding</keyword>
<evidence type="ECO:0000256" key="6">
    <source>
        <dbReference type="ARBA" id="ARBA00022741"/>
    </source>
</evidence>
<evidence type="ECO:0000256" key="21">
    <source>
        <dbReference type="SAM" id="Phobius"/>
    </source>
</evidence>
<feature type="binding site" evidence="19">
    <location>
        <position position="1027"/>
    </location>
    <ligand>
        <name>Mg(2+)</name>
        <dbReference type="ChEBI" id="CHEBI:18420"/>
    </ligand>
</feature>
<feature type="binding site" evidence="18">
    <location>
        <position position="1026"/>
    </location>
    <ligand>
        <name>ATP</name>
        <dbReference type="ChEBI" id="CHEBI:30616"/>
    </ligand>
</feature>
<keyword evidence="14" id="KW-0325">Glycoprotein</keyword>
<feature type="chain" id="PRO_5035725199" description="receptor protein-tyrosine kinase" evidence="22">
    <location>
        <begin position="20"/>
        <end position="1218"/>
    </location>
</feature>
<reference evidence="25" key="2">
    <citation type="submission" date="2022-06" db="UniProtKB">
        <authorList>
            <consortium name="EnsemblMetazoa"/>
        </authorList>
    </citation>
    <scope>IDENTIFICATION</scope>
    <source>
        <strain evidence="25">DF5081</strain>
    </source>
</reference>
<reference evidence="26" key="1">
    <citation type="submission" date="2010-08" db="EMBL/GenBank/DDBJ databases">
        <authorList>
            <consortium name="Caenorhabditis japonica Sequencing Consortium"/>
            <person name="Wilson R.K."/>
        </authorList>
    </citation>
    <scope>NUCLEOTIDE SEQUENCE [LARGE SCALE GENOMIC DNA]</scope>
    <source>
        <strain evidence="26">DF5081</strain>
    </source>
</reference>
<feature type="binding site" evidence="19">
    <location>
        <position position="1040"/>
    </location>
    <ligand>
        <name>Mg(2+)</name>
        <dbReference type="ChEBI" id="CHEBI:18420"/>
    </ligand>
</feature>
<dbReference type="SUPFAM" id="SSF56112">
    <property type="entry name" value="Protein kinase-like (PK-like)"/>
    <property type="match status" value="1"/>
</dbReference>
<evidence type="ECO:0000256" key="9">
    <source>
        <dbReference type="ARBA" id="ARBA00022989"/>
    </source>
</evidence>
<evidence type="ECO:0000256" key="17">
    <source>
        <dbReference type="PIRSR" id="PIRSR000615-1"/>
    </source>
</evidence>
<name>A0A8R1DR95_CAEJA</name>
<evidence type="ECO:0000256" key="11">
    <source>
        <dbReference type="ARBA" id="ARBA00023137"/>
    </source>
</evidence>
<dbReference type="InterPro" id="IPR008266">
    <property type="entry name" value="Tyr_kinase_AS"/>
</dbReference>
<dbReference type="InterPro" id="IPR020635">
    <property type="entry name" value="Tyr_kinase_cat_dom"/>
</dbReference>
<dbReference type="GO" id="GO:0043235">
    <property type="term" value="C:receptor complex"/>
    <property type="evidence" value="ECO:0007669"/>
    <property type="project" value="TreeGrafter"/>
</dbReference>
<accession>A0A8R1DR95</accession>
<dbReference type="InterPro" id="IPR007110">
    <property type="entry name" value="Ig-like_dom"/>
</dbReference>
<dbReference type="PROSITE" id="PS00109">
    <property type="entry name" value="PROTEIN_KINASE_TYR"/>
    <property type="match status" value="1"/>
</dbReference>
<dbReference type="InterPro" id="IPR003598">
    <property type="entry name" value="Ig_sub2"/>
</dbReference>
<keyword evidence="4" id="KW-0808">Transferase</keyword>
<keyword evidence="9 21" id="KW-1133">Transmembrane helix</keyword>
<evidence type="ECO:0000256" key="2">
    <source>
        <dbReference type="ARBA" id="ARBA00011902"/>
    </source>
</evidence>
<evidence type="ECO:0000256" key="13">
    <source>
        <dbReference type="ARBA" id="ARBA00023170"/>
    </source>
</evidence>
<evidence type="ECO:0000256" key="18">
    <source>
        <dbReference type="PIRSR" id="PIRSR000615-2"/>
    </source>
</evidence>
<keyword evidence="11" id="KW-0829">Tyrosine-protein kinase</keyword>
<evidence type="ECO:0000256" key="12">
    <source>
        <dbReference type="ARBA" id="ARBA00023157"/>
    </source>
</evidence>
<evidence type="ECO:0000256" key="14">
    <source>
        <dbReference type="ARBA" id="ARBA00023180"/>
    </source>
</evidence>
<keyword evidence="6 18" id="KW-0547">Nucleotide-binding</keyword>
<dbReference type="InterPro" id="IPR001245">
    <property type="entry name" value="Ser-Thr/Tyr_kinase_cat_dom"/>
</dbReference>
<dbReference type="Gene3D" id="2.60.40.10">
    <property type="entry name" value="Immunoglobulins"/>
    <property type="match status" value="3"/>
</dbReference>
<dbReference type="GO" id="GO:0045138">
    <property type="term" value="P:nematode male tail tip morphogenesis"/>
    <property type="evidence" value="ECO:0007669"/>
    <property type="project" value="UniProtKB-ARBA"/>
</dbReference>
<dbReference type="GO" id="GO:0005886">
    <property type="term" value="C:plasma membrane"/>
    <property type="evidence" value="ECO:0007669"/>
    <property type="project" value="UniProtKB-SubCell"/>
</dbReference>
<sequence>MHILLYVLYVLLLLHAIDAFKPPTIEVEDHTVQVNPAIGRYVELKENERLTLKCSGRYDDLKYTFPNMEDHLGFDQENFDNRVEEYIDDNFGDTILTINDVRASDTGTYLCTSMEHGSLNDTLHVFVHGSNVFLPLKTIAYVFPENEVMVPCKTTKFVDKSDVELFANGVLLKSASKHFDQRHGFRITNKIYDEKPLTDVKFACRYDKDENQEADFLISEKEEIGSDNHFKFYWEKKMYWPHVGYNYTITCHLEYVGPSGKFKPYENQLHVECPLCGSDRDSHAFFDRHRLEKNGISATIRIASMEIEDSGSYRCIWKQEYHEEKVIEEIIHVAPKQAQIKVVERSPQILRMKEGQPISLFAKFAIYPTDGESYTAKWSRMHNSSIRNGLQSETIINDDYRMISTEKIETGVFFDKLDINRHAVTTNMSGTYVLSISHLDTVQVVQWEVAIENSEPDVQITIREPSSFIAFNQQFYSPNTHIHIECVSISIPPADVVFKRRVGTDAEYEEMDPNNLIKVYGTFENGYIWNGTLSDDIEIVCSSEKAGKTVETKKSIIVAEEAPSAYAEMERSNKSSNLENPKILYEGDHVKLKCVVPTGAANWEVFWRFEGIILDSEIETKGHSKYVVLNLRDLTSSSSGRYTCILKKGGNEQSLDKIVTVEKISRPYHTNAESLESVKVDFDKQFTIDCNMAGNPAPTYEWYKNGEKYVHGRENGSTLLVERARAEDNGQFHCLATNRAGSTSNLISVKVRGAPKASSFVFWLFAILFFALLLAVVGLAFKLRNSNNVAKQKDIALCELYESLMRNQAGPPPDDMKALPINERTYYLNYDSEFEIAEENLEIGDRIGSGNFGIVYKGLLSMADPKSQIEYKTRLPVAVKSSLNRYDIEQQRMMTDELKIMCAIGRHPNVLALVGAVTNNVRKGQLFIVSEFVDCGNLREYLSNRRAIFKNELVEPDDEPTDDSYMVPNKKKKTYNMASAGETDQLINDSIDSLSTSDLISFGLQIANGMQYLASIPCVHRDLATRNILLTKTKIIRIADFGLAKRHNKPTYYRTTKSKNMAIPVKWMSPEALDYQKFTQESDVWSFAICLYEIFTLGGNPYPGLTPDQVLSYVRSGKRCQQPQYCHDEIFDLMKLCWMDKPNDRPSFDQCVEFFQTHLKNFAPQLLQHVDDMLRLEMDHQQKLDEWICKDRPENGSTFRKPPKKAVEERYLIVESHA</sequence>
<comment type="catalytic activity">
    <reaction evidence="16">
        <text>L-tyrosyl-[protein] + ATP = O-phospho-L-tyrosyl-[protein] + ADP + H(+)</text>
        <dbReference type="Rhea" id="RHEA:10596"/>
        <dbReference type="Rhea" id="RHEA-COMP:10136"/>
        <dbReference type="Rhea" id="RHEA-COMP:20101"/>
        <dbReference type="ChEBI" id="CHEBI:15378"/>
        <dbReference type="ChEBI" id="CHEBI:30616"/>
        <dbReference type="ChEBI" id="CHEBI:46858"/>
        <dbReference type="ChEBI" id="CHEBI:61978"/>
        <dbReference type="ChEBI" id="CHEBI:456216"/>
        <dbReference type="EC" id="2.7.10.1"/>
    </reaction>
</comment>
<keyword evidence="13" id="KW-0675">Receptor</keyword>
<comment type="subcellular location">
    <subcellularLocation>
        <location evidence="1">Cell membrane</location>
        <topology evidence="1">Single-pass membrane protein</topology>
    </subcellularLocation>
</comment>
<dbReference type="PANTHER" id="PTHR24416">
    <property type="entry name" value="TYROSINE-PROTEIN KINASE RECEPTOR"/>
    <property type="match status" value="1"/>
</dbReference>
<dbReference type="InterPro" id="IPR013783">
    <property type="entry name" value="Ig-like_fold"/>
</dbReference>
<dbReference type="Pfam" id="PF07714">
    <property type="entry name" value="PK_Tyr_Ser-Thr"/>
    <property type="match status" value="1"/>
</dbReference>
<dbReference type="PROSITE" id="PS50011">
    <property type="entry name" value="PROTEIN_KINASE_DOM"/>
    <property type="match status" value="1"/>
</dbReference>
<keyword evidence="3" id="KW-1003">Cell membrane</keyword>
<evidence type="ECO:0000259" key="24">
    <source>
        <dbReference type="PROSITE" id="PS50835"/>
    </source>
</evidence>
<feature type="binding site" evidence="18">
    <location>
        <begin position="848"/>
        <end position="855"/>
    </location>
    <ligand>
        <name>ATP</name>
        <dbReference type="ChEBI" id="CHEBI:30616"/>
    </ligand>
</feature>
<dbReference type="PROSITE" id="PS50835">
    <property type="entry name" value="IG_LIKE"/>
    <property type="match status" value="2"/>
</dbReference>
<keyword evidence="15" id="KW-0393">Immunoglobulin domain</keyword>
<evidence type="ECO:0000256" key="1">
    <source>
        <dbReference type="ARBA" id="ARBA00004162"/>
    </source>
</evidence>
<evidence type="ECO:0000256" key="19">
    <source>
        <dbReference type="PIRSR" id="PIRSR000615-3"/>
    </source>
</evidence>
<dbReference type="FunFam" id="3.30.200.20:FF:000586">
    <property type="entry name" value="Receptor protein-tyrosine kinase"/>
    <property type="match status" value="1"/>
</dbReference>
<dbReference type="InterPro" id="IPR011009">
    <property type="entry name" value="Kinase-like_dom_sf"/>
</dbReference>
<dbReference type="EnsemblMetazoa" id="CJA10066.1">
    <property type="protein sequence ID" value="CJA10066.1"/>
    <property type="gene ID" value="WBGene00129270"/>
</dbReference>
<evidence type="ECO:0000256" key="8">
    <source>
        <dbReference type="ARBA" id="ARBA00022840"/>
    </source>
</evidence>
<evidence type="ECO:0000313" key="25">
    <source>
        <dbReference type="EnsemblMetazoa" id="CJA10066.1"/>
    </source>
</evidence>
<evidence type="ECO:0000256" key="10">
    <source>
        <dbReference type="ARBA" id="ARBA00023136"/>
    </source>
</evidence>
<keyword evidence="19" id="KW-0460">Magnesium</keyword>
<keyword evidence="22" id="KW-0732">Signal</keyword>
<feature type="domain" description="Ig-like" evidence="24">
    <location>
        <begin position="563"/>
        <end position="660"/>
    </location>
</feature>
<dbReference type="InterPro" id="IPR003599">
    <property type="entry name" value="Ig_sub"/>
</dbReference>
<keyword evidence="12" id="KW-1015">Disulfide bond</keyword>
<dbReference type="GO" id="GO:0005524">
    <property type="term" value="F:ATP binding"/>
    <property type="evidence" value="ECO:0007669"/>
    <property type="project" value="UniProtKB-UniRule"/>
</dbReference>
<dbReference type="InterPro" id="IPR017441">
    <property type="entry name" value="Protein_kinase_ATP_BS"/>
</dbReference>
<evidence type="ECO:0000256" key="4">
    <source>
        <dbReference type="ARBA" id="ARBA00022679"/>
    </source>
</evidence>
<feature type="transmembrane region" description="Helical" evidence="21">
    <location>
        <begin position="760"/>
        <end position="781"/>
    </location>
</feature>
<dbReference type="GO" id="GO:0004714">
    <property type="term" value="F:transmembrane receptor protein tyrosine kinase activity"/>
    <property type="evidence" value="ECO:0007669"/>
    <property type="project" value="UniProtKB-EC"/>
</dbReference>
<feature type="signal peptide" evidence="22">
    <location>
        <begin position="1"/>
        <end position="19"/>
    </location>
</feature>
<dbReference type="InterPro" id="IPR036179">
    <property type="entry name" value="Ig-like_dom_sf"/>
</dbReference>
<dbReference type="SUPFAM" id="SSF48726">
    <property type="entry name" value="Immunoglobulin"/>
    <property type="match status" value="4"/>
</dbReference>
<evidence type="ECO:0000256" key="16">
    <source>
        <dbReference type="ARBA" id="ARBA00051243"/>
    </source>
</evidence>
<feature type="domain" description="Ig-like" evidence="24">
    <location>
        <begin position="667"/>
        <end position="750"/>
    </location>
</feature>
<keyword evidence="7" id="KW-0418">Kinase</keyword>
<keyword evidence="5 21" id="KW-0812">Transmembrane</keyword>
<evidence type="ECO:0000313" key="26">
    <source>
        <dbReference type="Proteomes" id="UP000005237"/>
    </source>
</evidence>
<dbReference type="Gene3D" id="1.10.510.10">
    <property type="entry name" value="Transferase(Phosphotransferase) domain 1"/>
    <property type="match status" value="1"/>
</dbReference>
<feature type="domain" description="Protein kinase" evidence="23">
    <location>
        <begin position="841"/>
        <end position="1159"/>
    </location>
</feature>
<feature type="active site" description="Proton acceptor" evidence="17">
    <location>
        <position position="1022"/>
    </location>
</feature>
<feature type="binding site" evidence="18 20">
    <location>
        <position position="880"/>
    </location>
    <ligand>
        <name>ATP</name>
        <dbReference type="ChEBI" id="CHEBI:30616"/>
    </ligand>
</feature>
<dbReference type="Pfam" id="PF13927">
    <property type="entry name" value="Ig_3"/>
    <property type="match status" value="1"/>
</dbReference>
<organism evidence="25 26">
    <name type="scientific">Caenorhabditis japonica</name>
    <dbReference type="NCBI Taxonomy" id="281687"/>
    <lineage>
        <taxon>Eukaryota</taxon>
        <taxon>Metazoa</taxon>
        <taxon>Ecdysozoa</taxon>
        <taxon>Nematoda</taxon>
        <taxon>Chromadorea</taxon>
        <taxon>Rhabditida</taxon>
        <taxon>Rhabditina</taxon>
        <taxon>Rhabditomorpha</taxon>
        <taxon>Rhabditoidea</taxon>
        <taxon>Rhabditidae</taxon>
        <taxon>Peloderinae</taxon>
        <taxon>Caenorhabditis</taxon>
    </lineage>
</organism>
<evidence type="ECO:0000256" key="20">
    <source>
        <dbReference type="PROSITE-ProRule" id="PRU10141"/>
    </source>
</evidence>
<evidence type="ECO:0000259" key="23">
    <source>
        <dbReference type="PROSITE" id="PS50011"/>
    </source>
</evidence>
<dbReference type="CDD" id="cd00096">
    <property type="entry name" value="Ig"/>
    <property type="match status" value="1"/>
</dbReference>
<evidence type="ECO:0000256" key="7">
    <source>
        <dbReference type="ARBA" id="ARBA00022777"/>
    </source>
</evidence>